<comment type="cofactor">
    <cofactor evidence="1">
        <name>Mg(2+)</name>
        <dbReference type="ChEBI" id="CHEBI:18420"/>
    </cofactor>
</comment>
<keyword evidence="8" id="KW-0520">NAD</keyword>
<keyword evidence="5" id="KW-0479">Metal-binding</keyword>
<dbReference type="PANTHER" id="PTHR42904">
    <property type="entry name" value="NUDIX HYDROLASE, NUDC SUBFAMILY"/>
    <property type="match status" value="1"/>
</dbReference>
<dbReference type="SUPFAM" id="SSF55811">
    <property type="entry name" value="Nudix"/>
    <property type="match status" value="1"/>
</dbReference>
<dbReference type="PANTHER" id="PTHR42904:SF6">
    <property type="entry name" value="NAD-CAPPED RNA HYDROLASE NUDT12"/>
    <property type="match status" value="1"/>
</dbReference>
<protein>
    <recommendedName>
        <fullName evidence="4">NAD(+) diphosphatase</fullName>
        <ecNumber evidence="4">3.6.1.22</ecNumber>
    </recommendedName>
</protein>
<comment type="similarity">
    <text evidence="3">Belongs to the Nudix hydrolase family. NudC subfamily.</text>
</comment>
<dbReference type="Pfam" id="PF09296">
    <property type="entry name" value="NUDIX-like"/>
    <property type="match status" value="1"/>
</dbReference>
<dbReference type="InterPro" id="IPR015376">
    <property type="entry name" value="Znr_NADH_PPase"/>
</dbReference>
<dbReference type="Gene3D" id="3.90.79.20">
    <property type="match status" value="1"/>
</dbReference>
<dbReference type="GO" id="GO:0005829">
    <property type="term" value="C:cytosol"/>
    <property type="evidence" value="ECO:0007669"/>
    <property type="project" value="TreeGrafter"/>
</dbReference>
<name>M9RPA8_9RHOB</name>
<evidence type="ECO:0000256" key="1">
    <source>
        <dbReference type="ARBA" id="ARBA00001946"/>
    </source>
</evidence>
<evidence type="ECO:0000256" key="5">
    <source>
        <dbReference type="ARBA" id="ARBA00022723"/>
    </source>
</evidence>
<dbReference type="GO" id="GO:0035529">
    <property type="term" value="F:NADH pyrophosphatase activity"/>
    <property type="evidence" value="ECO:0007669"/>
    <property type="project" value="TreeGrafter"/>
</dbReference>
<dbReference type="GO" id="GO:0006742">
    <property type="term" value="P:NADP+ catabolic process"/>
    <property type="evidence" value="ECO:0007669"/>
    <property type="project" value="TreeGrafter"/>
</dbReference>
<dbReference type="RefSeq" id="WP_015496588.1">
    <property type="nucleotide sequence ID" value="NC_020908.1"/>
</dbReference>
<proteinExistence type="inferred from homology"/>
<dbReference type="GO" id="GO:0110153">
    <property type="term" value="F:RNA NAD-cap (NMN-forming) hydrolase activity"/>
    <property type="evidence" value="ECO:0007669"/>
    <property type="project" value="RHEA"/>
</dbReference>
<reference evidence="12 13" key="1">
    <citation type="journal article" date="2013" name="PLoS ONE">
        <title>Poles Apart: Arctic and Antarctic Octadecabacter strains Share High Genome Plasticity and a New Type of Xanthorhodopsin.</title>
        <authorList>
            <person name="Vollmers J."/>
            <person name="Voget S."/>
            <person name="Dietrich S."/>
            <person name="Gollnow K."/>
            <person name="Smits M."/>
            <person name="Meyer K."/>
            <person name="Brinkhoff T."/>
            <person name="Simon M."/>
            <person name="Daniel R."/>
        </authorList>
    </citation>
    <scope>NUCLEOTIDE SEQUENCE [LARGE SCALE GENOMIC DNA]</scope>
    <source>
        <strain evidence="12 13">238</strain>
    </source>
</reference>
<keyword evidence="13" id="KW-1185">Reference proteome</keyword>
<dbReference type="PROSITE" id="PS51462">
    <property type="entry name" value="NUDIX"/>
    <property type="match status" value="1"/>
</dbReference>
<evidence type="ECO:0000256" key="4">
    <source>
        <dbReference type="ARBA" id="ARBA00012381"/>
    </source>
</evidence>
<dbReference type="eggNOG" id="COG2816">
    <property type="taxonomic scope" value="Bacteria"/>
</dbReference>
<sequence length="317" mass="34030">MKNAETATFGGSGLDRAAHMRGNIEEAAANPAARTIILWRGKLLLDRIGGALARLPLDHPVTADAGDVRIFLGLDDDGPVFAVSLSGWDPVLAEADDMNTFLDPTMQQHPATGEAVFAELRGIMTTLTPRDAELAATARAVLGWHDSHKFCSACGTQSAAADAGWRRVCPACGTFHFPRTDPVVIMLIVSGDDVLAGRSPGWPEGMYSLLAGFVEPGETIEAAVRREVFEEAGITVGEVTYLASQPWAFPLSLMIGCYGVATSYDITLDPIELEDARWVSRAEMEQAARGEHPTIQSARNGAIAHFLLENWLADTLD</sequence>
<evidence type="ECO:0000256" key="10">
    <source>
        <dbReference type="RuleBase" id="RU003476"/>
    </source>
</evidence>
<dbReference type="InterPro" id="IPR049734">
    <property type="entry name" value="NudC-like_C"/>
</dbReference>
<evidence type="ECO:0000313" key="13">
    <source>
        <dbReference type="Proteomes" id="UP000004688"/>
    </source>
</evidence>
<dbReference type="KEGG" id="oar:OA238_c36240"/>
<dbReference type="PRINTS" id="PR00502">
    <property type="entry name" value="NUDIXFAMILY"/>
</dbReference>
<comment type="catalytic activity">
    <reaction evidence="9">
        <text>a 5'-end NAD(+)-phospho-ribonucleoside in mRNA + H2O = a 5'-end phospho-adenosine-phospho-ribonucleoside in mRNA + beta-nicotinamide D-ribonucleotide + 2 H(+)</text>
        <dbReference type="Rhea" id="RHEA:60876"/>
        <dbReference type="Rhea" id="RHEA-COMP:15698"/>
        <dbReference type="Rhea" id="RHEA-COMP:15719"/>
        <dbReference type="ChEBI" id="CHEBI:14649"/>
        <dbReference type="ChEBI" id="CHEBI:15377"/>
        <dbReference type="ChEBI" id="CHEBI:15378"/>
        <dbReference type="ChEBI" id="CHEBI:144029"/>
        <dbReference type="ChEBI" id="CHEBI:144051"/>
    </reaction>
    <physiologicalReaction direction="left-to-right" evidence="9">
        <dbReference type="Rhea" id="RHEA:60877"/>
    </physiologicalReaction>
</comment>
<dbReference type="GO" id="GO:0019677">
    <property type="term" value="P:NAD+ catabolic process"/>
    <property type="evidence" value="ECO:0007669"/>
    <property type="project" value="TreeGrafter"/>
</dbReference>
<evidence type="ECO:0000256" key="9">
    <source>
        <dbReference type="ARBA" id="ARBA00023679"/>
    </source>
</evidence>
<dbReference type="CDD" id="cd03429">
    <property type="entry name" value="NUDIX_NADH_pyrophosphatase_Nudt13"/>
    <property type="match status" value="1"/>
</dbReference>
<keyword evidence="7" id="KW-0460">Magnesium</keyword>
<dbReference type="EC" id="3.6.1.22" evidence="4"/>
<dbReference type="NCBIfam" id="NF001299">
    <property type="entry name" value="PRK00241.1"/>
    <property type="match status" value="1"/>
</dbReference>
<organism evidence="12 13">
    <name type="scientific">Octadecabacter arcticus 238</name>
    <dbReference type="NCBI Taxonomy" id="391616"/>
    <lineage>
        <taxon>Bacteria</taxon>
        <taxon>Pseudomonadati</taxon>
        <taxon>Pseudomonadota</taxon>
        <taxon>Alphaproteobacteria</taxon>
        <taxon>Rhodobacterales</taxon>
        <taxon>Roseobacteraceae</taxon>
        <taxon>Octadecabacter</taxon>
    </lineage>
</organism>
<evidence type="ECO:0000256" key="6">
    <source>
        <dbReference type="ARBA" id="ARBA00022801"/>
    </source>
</evidence>
<dbReference type="Proteomes" id="UP000004688">
    <property type="component" value="Chromosome"/>
</dbReference>
<dbReference type="HOGENOM" id="CLU_037162_0_4_5"/>
<evidence type="ECO:0000256" key="3">
    <source>
        <dbReference type="ARBA" id="ARBA00009595"/>
    </source>
</evidence>
<dbReference type="InterPro" id="IPR015375">
    <property type="entry name" value="NADH_PPase-like_N"/>
</dbReference>
<keyword evidence="6 10" id="KW-0378">Hydrolase</keyword>
<accession>M9RPA8</accession>
<dbReference type="OrthoDB" id="9791656at2"/>
<dbReference type="EMBL" id="CP003742">
    <property type="protein sequence ID" value="AGI73588.1"/>
    <property type="molecule type" value="Genomic_DNA"/>
</dbReference>
<comment type="cofactor">
    <cofactor evidence="2">
        <name>Zn(2+)</name>
        <dbReference type="ChEBI" id="CHEBI:29105"/>
    </cofactor>
</comment>
<dbReference type="InterPro" id="IPR020084">
    <property type="entry name" value="NUDIX_hydrolase_CS"/>
</dbReference>
<dbReference type="InterPro" id="IPR015797">
    <property type="entry name" value="NUDIX_hydrolase-like_dom_sf"/>
</dbReference>
<dbReference type="InterPro" id="IPR000086">
    <property type="entry name" value="NUDIX_hydrolase_dom"/>
</dbReference>
<dbReference type="GO" id="GO:0046872">
    <property type="term" value="F:metal ion binding"/>
    <property type="evidence" value="ECO:0007669"/>
    <property type="project" value="UniProtKB-KW"/>
</dbReference>
<dbReference type="Pfam" id="PF09297">
    <property type="entry name" value="Zn_ribbon_NUD"/>
    <property type="match status" value="1"/>
</dbReference>
<dbReference type="AlphaFoldDB" id="M9RPA8"/>
<dbReference type="STRING" id="391616.OA238_c36240"/>
<dbReference type="InterPro" id="IPR020476">
    <property type="entry name" value="Nudix_hydrolase"/>
</dbReference>
<feature type="domain" description="Nudix hydrolase" evidence="11">
    <location>
        <begin position="178"/>
        <end position="303"/>
    </location>
</feature>
<evidence type="ECO:0000259" key="11">
    <source>
        <dbReference type="PROSITE" id="PS51462"/>
    </source>
</evidence>
<dbReference type="Gene3D" id="3.90.79.10">
    <property type="entry name" value="Nucleoside Triphosphate Pyrophosphohydrolase"/>
    <property type="match status" value="1"/>
</dbReference>
<dbReference type="InterPro" id="IPR050241">
    <property type="entry name" value="NAD-cap_RNA_hydrolase_NudC"/>
</dbReference>
<evidence type="ECO:0000256" key="2">
    <source>
        <dbReference type="ARBA" id="ARBA00001947"/>
    </source>
</evidence>
<dbReference type="PROSITE" id="PS00893">
    <property type="entry name" value="NUDIX_BOX"/>
    <property type="match status" value="1"/>
</dbReference>
<gene>
    <name evidence="12" type="ORF">OA238_c36240</name>
</gene>
<dbReference type="Pfam" id="PF00293">
    <property type="entry name" value="NUDIX"/>
    <property type="match status" value="1"/>
</dbReference>
<evidence type="ECO:0000256" key="8">
    <source>
        <dbReference type="ARBA" id="ARBA00023027"/>
    </source>
</evidence>
<evidence type="ECO:0000256" key="7">
    <source>
        <dbReference type="ARBA" id="ARBA00022842"/>
    </source>
</evidence>
<evidence type="ECO:0000313" key="12">
    <source>
        <dbReference type="EMBL" id="AGI73588.1"/>
    </source>
</evidence>